<gene>
    <name evidence="2" type="ORF">KK2020170_21340</name>
</gene>
<dbReference type="PROSITE" id="PS50995">
    <property type="entry name" value="HTH_MARR_2"/>
    <property type="match status" value="1"/>
</dbReference>
<evidence type="ECO:0000259" key="1">
    <source>
        <dbReference type="PROSITE" id="PS50995"/>
    </source>
</evidence>
<dbReference type="SMART" id="SM00347">
    <property type="entry name" value="HTH_MARR"/>
    <property type="match status" value="1"/>
</dbReference>
<evidence type="ECO:0000313" key="2">
    <source>
        <dbReference type="EMBL" id="BCY29266.1"/>
    </source>
</evidence>
<dbReference type="PANTHER" id="PTHR33164">
    <property type="entry name" value="TRANSCRIPTIONAL REGULATOR, MARR FAMILY"/>
    <property type="match status" value="1"/>
</dbReference>
<accession>A0ABM7SDI5</accession>
<dbReference type="Pfam" id="PF01047">
    <property type="entry name" value="MarR"/>
    <property type="match status" value="1"/>
</dbReference>
<dbReference type="InterPro" id="IPR036388">
    <property type="entry name" value="WH-like_DNA-bd_sf"/>
</dbReference>
<dbReference type="Proteomes" id="UP000825258">
    <property type="component" value="Chromosome"/>
</dbReference>
<dbReference type="PANTHER" id="PTHR33164:SF101">
    <property type="entry name" value="TRANSCRIPTIONAL REPRESSOR MPRA"/>
    <property type="match status" value="1"/>
</dbReference>
<sequence>MYIQVLKFNIYLYVQILTLQMKIEEIIKAVSTVSIEKKILLNILYTQNLISEKFNEILKPYDLSTEQFNVLRILRGQKGKPANMCVIQERMIAKTSNTTRLVDKLLAKDLVTREVCPDNRRKMEVSITQKGLDLLSTLDPLVIEHEKSFGSNLTESELQELNVLLEKIRKIK</sequence>
<dbReference type="InterPro" id="IPR036390">
    <property type="entry name" value="WH_DNA-bd_sf"/>
</dbReference>
<dbReference type="EMBL" id="AP024749">
    <property type="protein sequence ID" value="BCY29266.1"/>
    <property type="molecule type" value="Genomic_DNA"/>
</dbReference>
<keyword evidence="3" id="KW-1185">Reference proteome</keyword>
<name>A0ABM7SDI5_9FLAO</name>
<evidence type="ECO:0000313" key="3">
    <source>
        <dbReference type="Proteomes" id="UP000825258"/>
    </source>
</evidence>
<dbReference type="PRINTS" id="PR00598">
    <property type="entry name" value="HTHMARR"/>
</dbReference>
<dbReference type="Gene3D" id="1.10.10.10">
    <property type="entry name" value="Winged helix-like DNA-binding domain superfamily/Winged helix DNA-binding domain"/>
    <property type="match status" value="1"/>
</dbReference>
<protein>
    <submittedName>
        <fullName evidence="2">MarR family transcriptional regulator</fullName>
    </submittedName>
</protein>
<organism evidence="2 3">
    <name type="scientific">Flavobacterium okayamense</name>
    <dbReference type="NCBI Taxonomy" id="2830782"/>
    <lineage>
        <taxon>Bacteria</taxon>
        <taxon>Pseudomonadati</taxon>
        <taxon>Bacteroidota</taxon>
        <taxon>Flavobacteriia</taxon>
        <taxon>Flavobacteriales</taxon>
        <taxon>Flavobacteriaceae</taxon>
        <taxon>Flavobacterium</taxon>
    </lineage>
</organism>
<dbReference type="InterPro" id="IPR039422">
    <property type="entry name" value="MarR/SlyA-like"/>
</dbReference>
<dbReference type="SUPFAM" id="SSF46785">
    <property type="entry name" value="Winged helix' DNA-binding domain"/>
    <property type="match status" value="1"/>
</dbReference>
<reference evidence="2 3" key="1">
    <citation type="submission" date="2021-06" db="EMBL/GenBank/DDBJ databases">
        <title>Whole genome sequences of Flavobacterium sp. KK2020170 and assembly.</title>
        <authorList>
            <person name="Kitahara K."/>
            <person name="Miyoshi S."/>
            <person name="Uesaka K."/>
        </authorList>
    </citation>
    <scope>NUCLEOTIDE SEQUENCE [LARGE SCALE GENOMIC DNA]</scope>
    <source>
        <strain evidence="2 3">KK2020170</strain>
    </source>
</reference>
<dbReference type="InterPro" id="IPR000835">
    <property type="entry name" value="HTH_MarR-typ"/>
</dbReference>
<proteinExistence type="predicted"/>
<feature type="domain" description="HTH marR-type" evidence="1">
    <location>
        <begin position="36"/>
        <end position="170"/>
    </location>
</feature>